<dbReference type="InterPro" id="IPR003593">
    <property type="entry name" value="AAA+_ATPase"/>
</dbReference>
<dbReference type="InterPro" id="IPR027417">
    <property type="entry name" value="P-loop_NTPase"/>
</dbReference>
<dbReference type="GO" id="GO:0003677">
    <property type="term" value="F:DNA binding"/>
    <property type="evidence" value="ECO:0007669"/>
    <property type="project" value="InterPro"/>
</dbReference>
<accession>M0E1D3</accession>
<dbReference type="Gene3D" id="1.10.8.60">
    <property type="match status" value="1"/>
</dbReference>
<dbReference type="Pfam" id="PF00004">
    <property type="entry name" value="AAA"/>
    <property type="match status" value="1"/>
</dbReference>
<dbReference type="eggNOG" id="arCOG00469">
    <property type="taxonomic scope" value="Archaea"/>
</dbReference>
<dbReference type="GO" id="GO:0006261">
    <property type="term" value="P:DNA-templated DNA replication"/>
    <property type="evidence" value="ECO:0007669"/>
    <property type="project" value="TreeGrafter"/>
</dbReference>
<evidence type="ECO:0000259" key="7">
    <source>
        <dbReference type="SMART" id="SM00382"/>
    </source>
</evidence>
<dbReference type="CDD" id="cd18140">
    <property type="entry name" value="HLD_clamp_RFC"/>
    <property type="match status" value="1"/>
</dbReference>
<name>M0E1D3_9EURY</name>
<dbReference type="InterPro" id="IPR013748">
    <property type="entry name" value="Rep_factorC_C"/>
</dbReference>
<dbReference type="GO" id="GO:0016887">
    <property type="term" value="F:ATP hydrolysis activity"/>
    <property type="evidence" value="ECO:0007669"/>
    <property type="project" value="InterPro"/>
</dbReference>
<dbReference type="GO" id="GO:0005524">
    <property type="term" value="F:ATP binding"/>
    <property type="evidence" value="ECO:0007669"/>
    <property type="project" value="UniProtKB-KW"/>
</dbReference>
<dbReference type="CDD" id="cd00009">
    <property type="entry name" value="AAA"/>
    <property type="match status" value="1"/>
</dbReference>
<dbReference type="Pfam" id="PF08542">
    <property type="entry name" value="Rep_fac_C"/>
    <property type="match status" value="1"/>
</dbReference>
<dbReference type="PANTHER" id="PTHR11669">
    <property type="entry name" value="REPLICATION FACTOR C / DNA POLYMERASE III GAMMA-TAU SUBUNIT"/>
    <property type="match status" value="1"/>
</dbReference>
<evidence type="ECO:0000256" key="3">
    <source>
        <dbReference type="ARBA" id="ARBA00022705"/>
    </source>
</evidence>
<evidence type="ECO:0000256" key="4">
    <source>
        <dbReference type="ARBA" id="ARBA00022741"/>
    </source>
</evidence>
<feature type="domain" description="AAA+ ATPase" evidence="7">
    <location>
        <begin position="62"/>
        <end position="211"/>
    </location>
</feature>
<sequence length="379" mass="41612">MALLPAASITTARIGGRTDRFLSAWPGGRDMEGPLWIDAHAPALDEIRQDEARERLERAVDQPMNLVVQGPPGVGKTAATRALTRAAHENPESDLIEINVADFFGRTKKEIRTDPRFEGFLQGRSRMAKRDMINRVLKESASYAPMSGEYKTVLLDNAEAIREDFQQALRRVMEQHHRTTQFVIATRQPSKLIAPIRSRCFPVRVRAPTTDETIDVLETICEREGVDYDGDGLEFVASAAGGDLREAILSAQATAVEGDEITMSTAYETLGEVGDDDAIREALADARAGDLKDARSTLDDLLDEGGYDGEELLREALRVARAGSEYGGDDLARLHVLAGEADLDLVDGLDDRTHLTHLLAAWAAGRTELRPDLRDPVEA</sequence>
<dbReference type="NCBIfam" id="NF009067">
    <property type="entry name" value="PRK12402.1"/>
    <property type="match status" value="1"/>
</dbReference>
<evidence type="ECO:0000256" key="5">
    <source>
        <dbReference type="ARBA" id="ARBA00022840"/>
    </source>
</evidence>
<evidence type="ECO:0000256" key="2">
    <source>
        <dbReference type="ARBA" id="ARBA00014164"/>
    </source>
</evidence>
<dbReference type="InterPro" id="IPR003959">
    <property type="entry name" value="ATPase_AAA_core"/>
</dbReference>
<comment type="similarity">
    <text evidence="1">Belongs to the activator 1 small subunits family. RfcS subfamily.</text>
</comment>
<dbReference type="Gene3D" id="1.20.272.10">
    <property type="match status" value="1"/>
</dbReference>
<dbReference type="SUPFAM" id="SSF52540">
    <property type="entry name" value="P-loop containing nucleoside triphosphate hydrolases"/>
    <property type="match status" value="1"/>
</dbReference>
<dbReference type="Pfam" id="PF21960">
    <property type="entry name" value="RCF1-5-like_lid"/>
    <property type="match status" value="1"/>
</dbReference>
<reference evidence="8 9" key="1">
    <citation type="journal article" date="2014" name="PLoS Genet.">
        <title>Phylogenetically driven sequencing of extremely halophilic archaea reveals strategies for static and dynamic osmo-response.</title>
        <authorList>
            <person name="Becker E.A."/>
            <person name="Seitzer P.M."/>
            <person name="Tritt A."/>
            <person name="Larsen D."/>
            <person name="Krusor M."/>
            <person name="Yao A.I."/>
            <person name="Wu D."/>
            <person name="Madern D."/>
            <person name="Eisen J.A."/>
            <person name="Darling A.E."/>
            <person name="Facciotti M.T."/>
        </authorList>
    </citation>
    <scope>NUCLEOTIDE SEQUENCE [LARGE SCALE GENOMIC DNA]</scope>
    <source>
        <strain evidence="8 9">DSM 1137</strain>
    </source>
</reference>
<keyword evidence="9" id="KW-1185">Reference proteome</keyword>
<protein>
    <recommendedName>
        <fullName evidence="2">Replication factor C small subunit</fullName>
    </recommendedName>
    <alternativeName>
        <fullName evidence="6">Clamp loader small subunit</fullName>
    </alternativeName>
</protein>
<keyword evidence="4" id="KW-0547">Nucleotide-binding</keyword>
<keyword evidence="5" id="KW-0067">ATP-binding</keyword>
<dbReference type="GO" id="GO:0006281">
    <property type="term" value="P:DNA repair"/>
    <property type="evidence" value="ECO:0007669"/>
    <property type="project" value="TreeGrafter"/>
</dbReference>
<dbReference type="Gene3D" id="3.40.50.300">
    <property type="entry name" value="P-loop containing nucleotide triphosphate hydrolases"/>
    <property type="match status" value="1"/>
</dbReference>
<dbReference type="STRING" id="1227484.C471_06740"/>
<dbReference type="InterPro" id="IPR008921">
    <property type="entry name" value="DNA_pol3_clamp-load_cplx_C"/>
</dbReference>
<dbReference type="EMBL" id="AOJE01000021">
    <property type="protein sequence ID" value="ELZ40858.1"/>
    <property type="molecule type" value="Genomic_DNA"/>
</dbReference>
<comment type="caution">
    <text evidence="8">The sequence shown here is derived from an EMBL/GenBank/DDBJ whole genome shotgun (WGS) entry which is preliminary data.</text>
</comment>
<dbReference type="GO" id="GO:0003689">
    <property type="term" value="F:DNA clamp loader activity"/>
    <property type="evidence" value="ECO:0007669"/>
    <property type="project" value="TreeGrafter"/>
</dbReference>
<dbReference type="SMART" id="SM00382">
    <property type="entry name" value="AAA"/>
    <property type="match status" value="1"/>
</dbReference>
<evidence type="ECO:0000313" key="9">
    <source>
        <dbReference type="Proteomes" id="UP000011514"/>
    </source>
</evidence>
<dbReference type="PANTHER" id="PTHR11669:SF20">
    <property type="entry name" value="REPLICATION FACTOR C SUBUNIT 4"/>
    <property type="match status" value="1"/>
</dbReference>
<evidence type="ECO:0000256" key="1">
    <source>
        <dbReference type="ARBA" id="ARBA00009668"/>
    </source>
</evidence>
<proteinExistence type="inferred from homology"/>
<organism evidence="8 9">
    <name type="scientific">Halorubrum saccharovorum DSM 1137</name>
    <dbReference type="NCBI Taxonomy" id="1227484"/>
    <lineage>
        <taxon>Archaea</taxon>
        <taxon>Methanobacteriati</taxon>
        <taxon>Methanobacteriota</taxon>
        <taxon>Stenosarchaea group</taxon>
        <taxon>Halobacteria</taxon>
        <taxon>Halobacteriales</taxon>
        <taxon>Haloferacaceae</taxon>
        <taxon>Halorubrum</taxon>
    </lineage>
</organism>
<gene>
    <name evidence="8" type="ORF">C471_06740</name>
</gene>
<dbReference type="SUPFAM" id="SSF48019">
    <property type="entry name" value="post-AAA+ oligomerization domain-like"/>
    <property type="match status" value="1"/>
</dbReference>
<dbReference type="PATRIC" id="fig|1227484.4.peg.1376"/>
<dbReference type="Proteomes" id="UP000011514">
    <property type="component" value="Unassembled WGS sequence"/>
</dbReference>
<evidence type="ECO:0000256" key="6">
    <source>
        <dbReference type="ARBA" id="ARBA00031749"/>
    </source>
</evidence>
<keyword evidence="3" id="KW-0235">DNA replication</keyword>
<dbReference type="AlphaFoldDB" id="M0E1D3"/>
<evidence type="ECO:0000313" key="8">
    <source>
        <dbReference type="EMBL" id="ELZ40858.1"/>
    </source>
</evidence>
<dbReference type="InterPro" id="IPR047854">
    <property type="entry name" value="RFC_lid"/>
</dbReference>
<dbReference type="GO" id="GO:0005663">
    <property type="term" value="C:DNA replication factor C complex"/>
    <property type="evidence" value="ECO:0007669"/>
    <property type="project" value="TreeGrafter"/>
</dbReference>
<dbReference type="InterPro" id="IPR050238">
    <property type="entry name" value="DNA_Rep/Repair_Clamp_Loader"/>
</dbReference>